<dbReference type="Proteomes" id="UP000318478">
    <property type="component" value="Unassembled WGS sequence"/>
</dbReference>
<sequence length="259" mass="29436">MKLNGPLVTQLASWPFSLSIRAWMSTLRYRAWYEDPAVDPLLAPGQPRIYVFWHENILLPLYKRGNCHLTMLLSQHRDADILARIADRFSFEFVRGSTYRGATGALRQLALHAEDHHLTITPDGPRGPRRRLAQGPIYLASKLQLPIVCLGLGYDRPWRLRSWDKFAVPRPFSRARAVVSEAISVPASLDRDGIDRWRAQIEQRLNELSDDAERWARSGLARRGERPIAAGRGYQPRRDFAVVEAATDRQSSADRSSAA</sequence>
<dbReference type="InterPro" id="IPR007172">
    <property type="entry name" value="DUF374"/>
</dbReference>
<feature type="domain" description="DUF374" evidence="1">
    <location>
        <begin position="64"/>
        <end position="129"/>
    </location>
</feature>
<protein>
    <recommendedName>
        <fullName evidence="1">DUF374 domain-containing protein</fullName>
    </recommendedName>
</protein>
<organism evidence="2 3">
    <name type="scientific">Posidoniimonas polymericola</name>
    <dbReference type="NCBI Taxonomy" id="2528002"/>
    <lineage>
        <taxon>Bacteria</taxon>
        <taxon>Pseudomonadati</taxon>
        <taxon>Planctomycetota</taxon>
        <taxon>Planctomycetia</taxon>
        <taxon>Pirellulales</taxon>
        <taxon>Lacipirellulaceae</taxon>
        <taxon>Posidoniimonas</taxon>
    </lineage>
</organism>
<evidence type="ECO:0000313" key="3">
    <source>
        <dbReference type="Proteomes" id="UP000318478"/>
    </source>
</evidence>
<keyword evidence="3" id="KW-1185">Reference proteome</keyword>
<comment type="caution">
    <text evidence="2">The sequence shown here is derived from an EMBL/GenBank/DDBJ whole genome shotgun (WGS) entry which is preliminary data.</text>
</comment>
<dbReference type="CDD" id="cd07983">
    <property type="entry name" value="LPLAT_DUF374-like"/>
    <property type="match status" value="1"/>
</dbReference>
<accession>A0A5C5YAQ7</accession>
<name>A0A5C5YAQ7_9BACT</name>
<proteinExistence type="predicted"/>
<evidence type="ECO:0000259" key="1">
    <source>
        <dbReference type="Pfam" id="PF04028"/>
    </source>
</evidence>
<evidence type="ECO:0000313" key="2">
    <source>
        <dbReference type="EMBL" id="TWT72777.1"/>
    </source>
</evidence>
<dbReference type="Pfam" id="PF04028">
    <property type="entry name" value="DUF374"/>
    <property type="match status" value="1"/>
</dbReference>
<reference evidence="2 3" key="1">
    <citation type="submission" date="2019-02" db="EMBL/GenBank/DDBJ databases">
        <title>Deep-cultivation of Planctomycetes and their phenomic and genomic characterization uncovers novel biology.</title>
        <authorList>
            <person name="Wiegand S."/>
            <person name="Jogler M."/>
            <person name="Boedeker C."/>
            <person name="Pinto D."/>
            <person name="Vollmers J."/>
            <person name="Rivas-Marin E."/>
            <person name="Kohn T."/>
            <person name="Peeters S.H."/>
            <person name="Heuer A."/>
            <person name="Rast P."/>
            <person name="Oberbeckmann S."/>
            <person name="Bunk B."/>
            <person name="Jeske O."/>
            <person name="Meyerdierks A."/>
            <person name="Storesund J.E."/>
            <person name="Kallscheuer N."/>
            <person name="Luecker S."/>
            <person name="Lage O.M."/>
            <person name="Pohl T."/>
            <person name="Merkel B.J."/>
            <person name="Hornburger P."/>
            <person name="Mueller R.-W."/>
            <person name="Bruemmer F."/>
            <person name="Labrenz M."/>
            <person name="Spormann A.M."/>
            <person name="Op Den Camp H."/>
            <person name="Overmann J."/>
            <person name="Amann R."/>
            <person name="Jetten M.S.M."/>
            <person name="Mascher T."/>
            <person name="Medema M.H."/>
            <person name="Devos D.P."/>
            <person name="Kaster A.-K."/>
            <person name="Ovreas L."/>
            <person name="Rohde M."/>
            <person name="Galperin M.Y."/>
            <person name="Jogler C."/>
        </authorList>
    </citation>
    <scope>NUCLEOTIDE SEQUENCE [LARGE SCALE GENOMIC DNA]</scope>
    <source>
        <strain evidence="2 3">Pla123a</strain>
    </source>
</reference>
<dbReference type="OrthoDB" id="9810508at2"/>
<dbReference type="EMBL" id="SJPO01000011">
    <property type="protein sequence ID" value="TWT72777.1"/>
    <property type="molecule type" value="Genomic_DNA"/>
</dbReference>
<dbReference type="AlphaFoldDB" id="A0A5C5YAQ7"/>
<gene>
    <name evidence="2" type="ORF">Pla123a_40760</name>
</gene>